<reference evidence="1 2" key="1">
    <citation type="submission" date="2022-02" db="EMBL/GenBank/DDBJ databases">
        <title>Study of halophilic communities from a Mexican lake.</title>
        <authorList>
            <person name="Hernandez-Soto L.M."/>
            <person name="Martinez-Abarca F."/>
            <person name="Ramirez-Saad H.C."/>
            <person name="Aguirre-Garrido J.F."/>
        </authorList>
    </citation>
    <scope>NUCLEOTIDE SEQUENCE [LARGE SCALE GENOMIC DNA]</scope>
    <source>
        <strain evidence="1 2">Hjan13</strain>
    </source>
</reference>
<accession>A0ABT4IQN7</accession>
<keyword evidence="2" id="KW-1185">Reference proteome</keyword>
<name>A0ABT4IQN7_9GAMM</name>
<evidence type="ECO:0000313" key="1">
    <source>
        <dbReference type="EMBL" id="MCZ0925878.1"/>
    </source>
</evidence>
<dbReference type="Proteomes" id="UP001321125">
    <property type="component" value="Unassembled WGS sequence"/>
</dbReference>
<organism evidence="1 2">
    <name type="scientific">Vreelandella janggokensis</name>
    <dbReference type="NCBI Taxonomy" id="370767"/>
    <lineage>
        <taxon>Bacteria</taxon>
        <taxon>Pseudomonadati</taxon>
        <taxon>Pseudomonadota</taxon>
        <taxon>Gammaproteobacteria</taxon>
        <taxon>Oceanospirillales</taxon>
        <taxon>Halomonadaceae</taxon>
        <taxon>Vreelandella</taxon>
    </lineage>
</organism>
<evidence type="ECO:0000313" key="2">
    <source>
        <dbReference type="Proteomes" id="UP001321125"/>
    </source>
</evidence>
<proteinExistence type="predicted"/>
<dbReference type="EMBL" id="JAKNQU010000001">
    <property type="protein sequence ID" value="MCZ0925878.1"/>
    <property type="molecule type" value="Genomic_DNA"/>
</dbReference>
<sequence>MGITRTFSRCYTTYFSLGENQDIAWNYVVKPIEGIEATAGRVAFGGGSARMTSLTLSGSAVKCRKRATFGYAA</sequence>
<dbReference type="RefSeq" id="WP_268902550.1">
    <property type="nucleotide sequence ID" value="NZ_JAKNQT010000004.1"/>
</dbReference>
<comment type="caution">
    <text evidence="1">The sequence shown here is derived from an EMBL/GenBank/DDBJ whole genome shotgun (WGS) entry which is preliminary data.</text>
</comment>
<protein>
    <submittedName>
        <fullName evidence="1">Uncharacterized protein</fullName>
    </submittedName>
</protein>
<gene>
    <name evidence="1" type="ORF">L0635_02145</name>
</gene>